<dbReference type="SUPFAM" id="SSF53335">
    <property type="entry name" value="S-adenosyl-L-methionine-dependent methyltransferases"/>
    <property type="match status" value="1"/>
</dbReference>
<dbReference type="EMBL" id="JACAZH010000006">
    <property type="protein sequence ID" value="KAF7367113.1"/>
    <property type="molecule type" value="Genomic_DNA"/>
</dbReference>
<dbReference type="PROSITE" id="PS51683">
    <property type="entry name" value="SAM_OMT_II"/>
    <property type="match status" value="1"/>
</dbReference>
<dbReference type="InterPro" id="IPR016461">
    <property type="entry name" value="COMT-like"/>
</dbReference>
<reference evidence="5" key="1">
    <citation type="submission" date="2020-05" db="EMBL/GenBank/DDBJ databases">
        <title>Mycena genomes resolve the evolution of fungal bioluminescence.</title>
        <authorList>
            <person name="Tsai I.J."/>
        </authorList>
    </citation>
    <scope>NUCLEOTIDE SEQUENCE</scope>
    <source>
        <strain evidence="5">160909Yilan</strain>
    </source>
</reference>
<dbReference type="PANTHER" id="PTHR43712:SF2">
    <property type="entry name" value="O-METHYLTRANSFERASE CICE"/>
    <property type="match status" value="1"/>
</dbReference>
<dbReference type="InterPro" id="IPR029063">
    <property type="entry name" value="SAM-dependent_MTases_sf"/>
</dbReference>
<accession>A0A8H6YTY4</accession>
<evidence type="ECO:0000256" key="2">
    <source>
        <dbReference type="ARBA" id="ARBA00022679"/>
    </source>
</evidence>
<keyword evidence="2 5" id="KW-0808">Transferase</keyword>
<dbReference type="AlphaFoldDB" id="A0A8H6YTY4"/>
<dbReference type="GO" id="GO:0032259">
    <property type="term" value="P:methylation"/>
    <property type="evidence" value="ECO:0007669"/>
    <property type="project" value="UniProtKB-KW"/>
</dbReference>
<evidence type="ECO:0000256" key="1">
    <source>
        <dbReference type="ARBA" id="ARBA00022603"/>
    </source>
</evidence>
<dbReference type="Pfam" id="PF00891">
    <property type="entry name" value="Methyltransf_2"/>
    <property type="match status" value="1"/>
</dbReference>
<dbReference type="Proteomes" id="UP000623467">
    <property type="component" value="Unassembled WGS sequence"/>
</dbReference>
<keyword evidence="6" id="KW-1185">Reference proteome</keyword>
<gene>
    <name evidence="5" type="ORF">MSAN_00970900</name>
</gene>
<sequence>MYAAHDFFTPQPERKVAVFLIRMILHDWSNEYSLKILRNLRDAAGNDNKLLIVDNIISYACEESATKDIPGAERPSAPAPLLPNFGQASAIAYFMDINMLGLVNGQERTVLQLKELLAEARWKLVEIYYGNPFAAGQSKAIAVPA</sequence>
<proteinExistence type="predicted"/>
<dbReference type="GO" id="GO:0008171">
    <property type="term" value="F:O-methyltransferase activity"/>
    <property type="evidence" value="ECO:0007669"/>
    <property type="project" value="InterPro"/>
</dbReference>
<feature type="domain" description="O-methyltransferase C-terminal" evidence="4">
    <location>
        <begin position="4"/>
        <end position="66"/>
    </location>
</feature>
<keyword evidence="1 5" id="KW-0489">Methyltransferase</keyword>
<evidence type="ECO:0000259" key="4">
    <source>
        <dbReference type="Pfam" id="PF00891"/>
    </source>
</evidence>
<organism evidence="5 6">
    <name type="scientific">Mycena sanguinolenta</name>
    <dbReference type="NCBI Taxonomy" id="230812"/>
    <lineage>
        <taxon>Eukaryota</taxon>
        <taxon>Fungi</taxon>
        <taxon>Dikarya</taxon>
        <taxon>Basidiomycota</taxon>
        <taxon>Agaricomycotina</taxon>
        <taxon>Agaricomycetes</taxon>
        <taxon>Agaricomycetidae</taxon>
        <taxon>Agaricales</taxon>
        <taxon>Marasmiineae</taxon>
        <taxon>Mycenaceae</taxon>
        <taxon>Mycena</taxon>
    </lineage>
</organism>
<keyword evidence="3" id="KW-0949">S-adenosyl-L-methionine</keyword>
<dbReference type="InterPro" id="IPR001077">
    <property type="entry name" value="COMT_C"/>
</dbReference>
<dbReference type="PANTHER" id="PTHR43712">
    <property type="entry name" value="PUTATIVE (AFU_ORTHOLOGUE AFUA_4G14580)-RELATED"/>
    <property type="match status" value="1"/>
</dbReference>
<evidence type="ECO:0000313" key="5">
    <source>
        <dbReference type="EMBL" id="KAF7367113.1"/>
    </source>
</evidence>
<evidence type="ECO:0000313" key="6">
    <source>
        <dbReference type="Proteomes" id="UP000623467"/>
    </source>
</evidence>
<dbReference type="OrthoDB" id="2410195at2759"/>
<protein>
    <submittedName>
        <fullName evidence="5">S-adenosyl-L-methionine-dependent methyltransferase</fullName>
    </submittedName>
</protein>
<evidence type="ECO:0000256" key="3">
    <source>
        <dbReference type="ARBA" id="ARBA00022691"/>
    </source>
</evidence>
<comment type="caution">
    <text evidence="5">The sequence shown here is derived from an EMBL/GenBank/DDBJ whole genome shotgun (WGS) entry which is preliminary data.</text>
</comment>
<name>A0A8H6YTY4_9AGAR</name>
<dbReference type="Gene3D" id="3.40.50.150">
    <property type="entry name" value="Vaccinia Virus protein VP39"/>
    <property type="match status" value="1"/>
</dbReference>